<feature type="domain" description="Flavodoxin-like fold" evidence="3">
    <location>
        <begin position="3"/>
        <end position="178"/>
    </location>
</feature>
<proteinExistence type="inferred from homology"/>
<dbReference type="Proteomes" id="UP001604002">
    <property type="component" value="Unassembled WGS sequence"/>
</dbReference>
<evidence type="ECO:0000313" key="4">
    <source>
        <dbReference type="EMBL" id="MFG1370559.1"/>
    </source>
</evidence>
<organism evidence="4 5">
    <name type="scientific">Xanthobacter oligotrophicus</name>
    <dbReference type="NCBI Taxonomy" id="2607286"/>
    <lineage>
        <taxon>Bacteria</taxon>
        <taxon>Pseudomonadati</taxon>
        <taxon>Pseudomonadota</taxon>
        <taxon>Alphaproteobacteria</taxon>
        <taxon>Hyphomicrobiales</taxon>
        <taxon>Xanthobacteraceae</taxon>
        <taxon>Xanthobacter</taxon>
    </lineage>
</organism>
<keyword evidence="2" id="KW-0560">Oxidoreductase</keyword>
<accession>A0ABW6ZPB0</accession>
<name>A0ABW6ZPB0_9HYPH</name>
<comment type="similarity">
    <text evidence="1">Belongs to the NAD(P)H dehydrogenase (quinone) family.</text>
</comment>
<dbReference type="Pfam" id="PF02525">
    <property type="entry name" value="Flavodoxin_2"/>
    <property type="match status" value="1"/>
</dbReference>
<evidence type="ECO:0000313" key="5">
    <source>
        <dbReference type="Proteomes" id="UP001604002"/>
    </source>
</evidence>
<dbReference type="InterPro" id="IPR003680">
    <property type="entry name" value="Flavodoxin_fold"/>
</dbReference>
<evidence type="ECO:0000256" key="2">
    <source>
        <dbReference type="ARBA" id="ARBA00023002"/>
    </source>
</evidence>
<protein>
    <submittedName>
        <fullName evidence="4">NAD(P)H-dependent oxidoreductase</fullName>
    </submittedName>
</protein>
<keyword evidence="5" id="KW-1185">Reference proteome</keyword>
<reference evidence="4 5" key="1">
    <citation type="submission" date="2024-02" db="EMBL/GenBank/DDBJ databases">
        <title>Expansion and revision of Xanthobacter and proposal of Roseixanthobacter gen. nov.</title>
        <authorList>
            <person name="Soltysiak M.P.M."/>
            <person name="Jalihal A."/>
            <person name="Ory A."/>
            <person name="Chrisophersen C."/>
            <person name="Lee A.D."/>
            <person name="Boulton J."/>
            <person name="Springer M."/>
        </authorList>
    </citation>
    <scope>NUCLEOTIDE SEQUENCE [LARGE SCALE GENOMIC DNA]</scope>
    <source>
        <strain evidence="4 5">23A</strain>
    </source>
</reference>
<evidence type="ECO:0000259" key="3">
    <source>
        <dbReference type="Pfam" id="PF02525"/>
    </source>
</evidence>
<gene>
    <name evidence="4" type="ORF">V5F32_00115</name>
</gene>
<dbReference type="InterPro" id="IPR051545">
    <property type="entry name" value="NAD(P)H_dehydrogenase_qn"/>
</dbReference>
<evidence type="ECO:0000256" key="1">
    <source>
        <dbReference type="ARBA" id="ARBA00006252"/>
    </source>
</evidence>
<comment type="caution">
    <text evidence="4">The sequence shown here is derived from an EMBL/GenBank/DDBJ whole genome shotgun (WGS) entry which is preliminary data.</text>
</comment>
<sequence>MATILIIQGHPDPGGGHLCHALADAYAAGAQAAGHIVLRVDVGRLDIPLLRTQHDFRHAPPLHALAATRAALVEAEHVALFFPLWLGGMPAVLKGFLEQLLRPGFAFDYVEDGGTRMLLEGRSARVVVTMGMPALIFRLWYLGAGISALTRNILGFVGFSPVRATVLGGVEAAGEARRRRWLGRMEALGHAGR</sequence>
<dbReference type="PANTHER" id="PTHR10204:SF34">
    <property type="entry name" value="NAD(P)H DEHYDROGENASE [QUINONE] 1 ISOFORM 1"/>
    <property type="match status" value="1"/>
</dbReference>
<dbReference type="Gene3D" id="3.40.50.360">
    <property type="match status" value="1"/>
</dbReference>
<dbReference type="SUPFAM" id="SSF52218">
    <property type="entry name" value="Flavoproteins"/>
    <property type="match status" value="1"/>
</dbReference>
<dbReference type="PANTHER" id="PTHR10204">
    <property type="entry name" value="NAD P H OXIDOREDUCTASE-RELATED"/>
    <property type="match status" value="1"/>
</dbReference>
<dbReference type="RefSeq" id="WP_393990667.1">
    <property type="nucleotide sequence ID" value="NZ_JBAFVH010000001.1"/>
</dbReference>
<dbReference type="InterPro" id="IPR029039">
    <property type="entry name" value="Flavoprotein-like_sf"/>
</dbReference>
<dbReference type="EMBL" id="JBAFVH010000001">
    <property type="protein sequence ID" value="MFG1370559.1"/>
    <property type="molecule type" value="Genomic_DNA"/>
</dbReference>